<dbReference type="GO" id="GO:0009986">
    <property type="term" value="C:cell surface"/>
    <property type="evidence" value="ECO:0007669"/>
    <property type="project" value="TreeGrafter"/>
</dbReference>
<organism evidence="3 4">
    <name type="scientific">Tetradesmus obliquus</name>
    <name type="common">Green alga</name>
    <name type="synonym">Acutodesmus obliquus</name>
    <dbReference type="NCBI Taxonomy" id="3088"/>
    <lineage>
        <taxon>Eukaryota</taxon>
        <taxon>Viridiplantae</taxon>
        <taxon>Chlorophyta</taxon>
        <taxon>core chlorophytes</taxon>
        <taxon>Chlorophyceae</taxon>
        <taxon>CS clade</taxon>
        <taxon>Sphaeropleales</taxon>
        <taxon>Scenedesmaceae</taxon>
        <taxon>Tetradesmus</taxon>
    </lineage>
</organism>
<evidence type="ECO:0000313" key="4">
    <source>
        <dbReference type="Proteomes" id="UP000256970"/>
    </source>
</evidence>
<dbReference type="PANTHER" id="PTHR24046:SF5">
    <property type="entry name" value="EGF-LIKE DOMAIN-CONTAINING PROTEIN"/>
    <property type="match status" value="1"/>
</dbReference>
<evidence type="ECO:0000313" key="3">
    <source>
        <dbReference type="EMBL" id="SZX77745.1"/>
    </source>
</evidence>
<proteinExistence type="predicted"/>
<dbReference type="Proteomes" id="UP000256970">
    <property type="component" value="Unassembled WGS sequence"/>
</dbReference>
<gene>
    <name evidence="3" type="ORF">BQ4739_LOCUS18088</name>
</gene>
<protein>
    <recommendedName>
        <fullName evidence="2">Tyrosine-protein kinase ephrin type A/B receptor-like domain-containing protein</fullName>
    </recommendedName>
</protein>
<sequence length="751" mass="78555">MFRGGPVWFLAATLVLCCALVNVSASGRFVLEEIDGRQSSGRFLLQAGKSPNCTRINPFCSQCRNQRIPGTRRSELVCSVCQPGYKLRRDGTSRICDCAPGRALSPDATCQPCEQGKFCIGGDANVNPSNAASECPQGLITLFAGAKSQAQCFTQAGYGRVSTRGQDGKTSLSAVLCDVGTYNVGSNSAGCQRCAPGLTTAGNGSTSAADCLAPAGSYLDRGIGKLCPRGTYSTDLNTSPFCVPCAAGITTENEGSTSAANCTLAARGYYIDPNDATLAVQCPRDTYQDQEAAVNECTACPHNWRTKDLGSTGVAMCLAPPGWELVDGAENITECQIGWYKADWNRNLCLSCGTGLITPSTGAVSRDACLVPAGFGIVSYNPLVAQPCEKDTYGDSMDRPAVANARCVSCPMYMYTADTLEGVARADLPGSPLFTSQWDCKVMPGWGTTNTVPKVCPVGTYNEGKNRLNCKFCSAGYTTTAEGKTDASLCVIQPGWKLASDGLPAPCDVGTFSVGGNDTDPTPAQCSACPSGFSTQQDESVKQEDCDVCVAGHGGLDCGLCGYGFFSSGGQAAGDACDRCASGTTSARGATQSQQCLPQLVDADADVFALGDESAWENNSADSGAGCGAACTASSSCVMYRFTPTPDVQNKCQLFKEDATNGDQKLGFKAGQGGDFVIYTILGSQSVGTVHRTFSGQSLAQCLAACSWDNQCELFMLSTAGECRLSHSELDSDFTSMFSVKGDHLYSDITQ</sequence>
<feature type="domain" description="Tyrosine-protein kinase ephrin type A/B receptor-like" evidence="2">
    <location>
        <begin position="217"/>
        <end position="262"/>
    </location>
</feature>
<reference evidence="3 4" key="1">
    <citation type="submission" date="2016-10" db="EMBL/GenBank/DDBJ databases">
        <authorList>
            <person name="Cai Z."/>
        </authorList>
    </citation>
    <scope>NUCLEOTIDE SEQUENCE [LARGE SCALE GENOMIC DNA]</scope>
</reference>
<feature type="domain" description="Tyrosine-protein kinase ephrin type A/B receptor-like" evidence="2">
    <location>
        <begin position="176"/>
        <end position="211"/>
    </location>
</feature>
<feature type="domain" description="Tyrosine-protein kinase ephrin type A/B receptor-like" evidence="2">
    <location>
        <begin position="333"/>
        <end position="369"/>
    </location>
</feature>
<dbReference type="InterPro" id="IPR011641">
    <property type="entry name" value="Tyr-kin_ephrin_A/B_rcpt-like"/>
</dbReference>
<evidence type="ECO:0000256" key="1">
    <source>
        <dbReference type="SAM" id="SignalP"/>
    </source>
</evidence>
<name>A0A383WJW0_TETOB</name>
<dbReference type="InterPro" id="IPR009030">
    <property type="entry name" value="Growth_fac_rcpt_cys_sf"/>
</dbReference>
<dbReference type="STRING" id="3088.A0A383WJW0"/>
<dbReference type="SMART" id="SM01411">
    <property type="entry name" value="Ephrin_rec_like"/>
    <property type="match status" value="8"/>
</dbReference>
<dbReference type="AlphaFoldDB" id="A0A383WJW0"/>
<keyword evidence="1" id="KW-0732">Signal</keyword>
<evidence type="ECO:0000259" key="2">
    <source>
        <dbReference type="Pfam" id="PF07699"/>
    </source>
</evidence>
<accession>A0A383WJW0</accession>
<dbReference type="InterPro" id="IPR052071">
    <property type="entry name" value="SCUB_EGF-like_domain"/>
</dbReference>
<dbReference type="GO" id="GO:0005615">
    <property type="term" value="C:extracellular space"/>
    <property type="evidence" value="ECO:0007669"/>
    <property type="project" value="TreeGrafter"/>
</dbReference>
<dbReference type="EMBL" id="FNXT01001293">
    <property type="protein sequence ID" value="SZX77745.1"/>
    <property type="molecule type" value="Genomic_DNA"/>
</dbReference>
<feature type="domain" description="Tyrosine-protein kinase ephrin type A/B receptor-like" evidence="2">
    <location>
        <begin position="279"/>
        <end position="317"/>
    </location>
</feature>
<dbReference type="PANTHER" id="PTHR24046">
    <property type="entry name" value="SIGNAL PEPTIDE, CUB AND EGF-LIKE DOMAIN-CONTAINING"/>
    <property type="match status" value="1"/>
</dbReference>
<dbReference type="Pfam" id="PF07699">
    <property type="entry name" value="Ephrin_rec_like"/>
    <property type="match status" value="4"/>
</dbReference>
<feature type="chain" id="PRO_5017061940" description="Tyrosine-protein kinase ephrin type A/B receptor-like domain-containing protein" evidence="1">
    <location>
        <begin position="26"/>
        <end position="751"/>
    </location>
</feature>
<keyword evidence="4" id="KW-1185">Reference proteome</keyword>
<dbReference type="SUPFAM" id="SSF57184">
    <property type="entry name" value="Growth factor receptor domain"/>
    <property type="match status" value="1"/>
</dbReference>
<feature type="signal peptide" evidence="1">
    <location>
        <begin position="1"/>
        <end position="25"/>
    </location>
</feature>
<dbReference type="GO" id="GO:0007165">
    <property type="term" value="P:signal transduction"/>
    <property type="evidence" value="ECO:0007669"/>
    <property type="project" value="TreeGrafter"/>
</dbReference>
<dbReference type="Gene3D" id="2.10.50.10">
    <property type="entry name" value="Tumor Necrosis Factor Receptor, subunit A, domain 2"/>
    <property type="match status" value="3"/>
</dbReference>